<reference evidence="16 17" key="1">
    <citation type="journal article" date="2021" name="Nat. Commun.">
        <title>Incipient diploidization of the medicinal plant Perilla within 10,000 years.</title>
        <authorList>
            <person name="Zhang Y."/>
            <person name="Shen Q."/>
            <person name="Leng L."/>
            <person name="Zhang D."/>
            <person name="Chen S."/>
            <person name="Shi Y."/>
            <person name="Ning Z."/>
            <person name="Chen S."/>
        </authorList>
    </citation>
    <scope>NUCLEOTIDE SEQUENCE [LARGE SCALE GENOMIC DNA]</scope>
    <source>
        <strain evidence="17">cv. PC099</strain>
    </source>
</reference>
<keyword evidence="6 12" id="KW-0547">Nucleotide-binding</keyword>
<evidence type="ECO:0000259" key="15">
    <source>
        <dbReference type="PROSITE" id="PS50816"/>
    </source>
</evidence>
<dbReference type="GO" id="GO:0005524">
    <property type="term" value="F:ATP binding"/>
    <property type="evidence" value="ECO:0007669"/>
    <property type="project" value="UniProtKB-UniRule"/>
</dbReference>
<dbReference type="CDD" id="cd12195">
    <property type="entry name" value="CIPK_C"/>
    <property type="match status" value="1"/>
</dbReference>
<evidence type="ECO:0000256" key="11">
    <source>
        <dbReference type="ARBA" id="ARBA00048679"/>
    </source>
</evidence>
<evidence type="ECO:0000256" key="4">
    <source>
        <dbReference type="ARBA" id="ARBA00022527"/>
    </source>
</evidence>
<dbReference type="Gene3D" id="1.10.510.10">
    <property type="entry name" value="Transferase(Phosphotransferase) domain 1"/>
    <property type="match status" value="1"/>
</dbReference>
<feature type="domain" description="Protein kinase" evidence="14">
    <location>
        <begin position="22"/>
        <end position="274"/>
    </location>
</feature>
<dbReference type="FunFam" id="3.30.310.80:FF:000002">
    <property type="entry name" value="Non-specific serine/threonine protein kinase"/>
    <property type="match status" value="1"/>
</dbReference>
<dbReference type="Pfam" id="PF00069">
    <property type="entry name" value="Pkinase"/>
    <property type="match status" value="1"/>
</dbReference>
<keyword evidence="7 16" id="KW-0418">Kinase</keyword>
<dbReference type="PROSITE" id="PS00107">
    <property type="entry name" value="PROTEIN_KINASE_ATP"/>
    <property type="match status" value="1"/>
</dbReference>
<dbReference type="FunFam" id="1.10.510.10:FF:000279">
    <property type="entry name" value="Non-specific serine/threonine protein kinase"/>
    <property type="match status" value="1"/>
</dbReference>
<evidence type="ECO:0000256" key="5">
    <source>
        <dbReference type="ARBA" id="ARBA00022679"/>
    </source>
</evidence>
<organism evidence="16 17">
    <name type="scientific">Perilla frutescens var. hirtella</name>
    <name type="common">Perilla citriodora</name>
    <name type="synonym">Perilla setoyensis</name>
    <dbReference type="NCBI Taxonomy" id="608512"/>
    <lineage>
        <taxon>Eukaryota</taxon>
        <taxon>Viridiplantae</taxon>
        <taxon>Streptophyta</taxon>
        <taxon>Embryophyta</taxon>
        <taxon>Tracheophyta</taxon>
        <taxon>Spermatophyta</taxon>
        <taxon>Magnoliopsida</taxon>
        <taxon>eudicotyledons</taxon>
        <taxon>Gunneridae</taxon>
        <taxon>Pentapetalae</taxon>
        <taxon>asterids</taxon>
        <taxon>lamiids</taxon>
        <taxon>Lamiales</taxon>
        <taxon>Lamiaceae</taxon>
        <taxon>Nepetoideae</taxon>
        <taxon>Elsholtzieae</taxon>
        <taxon>Perilla</taxon>
    </lineage>
</organism>
<sequence length="453" mass="51551">MESSNRGSASTATETRTRVGKYQLGKTLGQGSFAKVKFATNIQTGDRVAIKIIQRQHVLHHRMIKREISTMKMIKHPNVVNLVEVMASKTKIYIVLEYVNGGELFDKIAKYGKLKEDAARKYFQQLINVVDYCHSRGVYHRDLKPENLLLDSYGTLKVSDFGLSAFSKQVREDGLLHTACGTPNYVAPEVLTDKGYDGTSADVWSCGVILFVLMAGYLPFDEPNLMALYKKIQRAEFSFPSWFSMGAKKLIKRILDPNPLTRMTIPEILENQWFREDYKPPRFEQEEDVNLDDVDAVFSNNEESLVTERIEKPVSMNAFELISRSEGFSLENLFNKQTGIVKRETCFTSKCPANEIMSKIEAAAKPMGFNVNKRNYKMKLQGDRTGRKGQLAVVTEVFEVAPSLHMVELRKTGGDTLEFHKACTHTFFYKNFSSGLKDIVWTNPESNEEQKPR</sequence>
<comment type="caution">
    <text evidence="16">The sequence shown here is derived from an EMBL/GenBank/DDBJ whole genome shotgun (WGS) entry which is preliminary data.</text>
</comment>
<evidence type="ECO:0000256" key="6">
    <source>
        <dbReference type="ARBA" id="ARBA00022741"/>
    </source>
</evidence>
<dbReference type="Gene3D" id="3.30.200.20">
    <property type="entry name" value="Phosphorylase Kinase, domain 1"/>
    <property type="match status" value="1"/>
</dbReference>
<dbReference type="PANTHER" id="PTHR43895:SF145">
    <property type="entry name" value="CBL-INTERACTING SERINE_THREONINE-PROTEIN KINASE 9"/>
    <property type="match status" value="1"/>
</dbReference>
<evidence type="ECO:0000256" key="2">
    <source>
        <dbReference type="ARBA" id="ARBA00006234"/>
    </source>
</evidence>
<gene>
    <name evidence="16" type="ORF">C2S53_004559</name>
</gene>
<evidence type="ECO:0000256" key="12">
    <source>
        <dbReference type="PROSITE-ProRule" id="PRU10141"/>
    </source>
</evidence>
<evidence type="ECO:0000256" key="13">
    <source>
        <dbReference type="RuleBase" id="RU000304"/>
    </source>
</evidence>
<dbReference type="InterPro" id="IPR004041">
    <property type="entry name" value="NAF_dom"/>
</dbReference>
<dbReference type="InterPro" id="IPR018451">
    <property type="entry name" value="NAF/FISL_domain"/>
</dbReference>
<evidence type="ECO:0000256" key="7">
    <source>
        <dbReference type="ARBA" id="ARBA00022777"/>
    </source>
</evidence>
<accession>A0AAD4JKN0</accession>
<keyword evidence="8 12" id="KW-0067">ATP-binding</keyword>
<dbReference type="GO" id="GO:0007165">
    <property type="term" value="P:signal transduction"/>
    <property type="evidence" value="ECO:0007669"/>
    <property type="project" value="InterPro"/>
</dbReference>
<evidence type="ECO:0000256" key="10">
    <source>
        <dbReference type="ARBA" id="ARBA00047899"/>
    </source>
</evidence>
<evidence type="ECO:0000313" key="16">
    <source>
        <dbReference type="EMBL" id="KAH6835595.1"/>
    </source>
</evidence>
<keyword evidence="5" id="KW-0808">Transferase</keyword>
<keyword evidence="17" id="KW-1185">Reference proteome</keyword>
<evidence type="ECO:0000256" key="8">
    <source>
        <dbReference type="ARBA" id="ARBA00022840"/>
    </source>
</evidence>
<proteinExistence type="inferred from homology"/>
<comment type="similarity">
    <text evidence="2">Belongs to the protein kinase superfamily. CAMK Ser/Thr protein kinase family. SNF1 subfamily.</text>
</comment>
<evidence type="ECO:0000256" key="9">
    <source>
        <dbReference type="ARBA" id="ARBA00023211"/>
    </source>
</evidence>
<feature type="domain" description="NAF" evidence="15">
    <location>
        <begin position="311"/>
        <end position="335"/>
    </location>
</feature>
<dbReference type="InterPro" id="IPR011009">
    <property type="entry name" value="Kinase-like_dom_sf"/>
</dbReference>
<dbReference type="Proteomes" id="UP001190926">
    <property type="component" value="Unassembled WGS sequence"/>
</dbReference>
<evidence type="ECO:0000256" key="1">
    <source>
        <dbReference type="ARBA" id="ARBA00001936"/>
    </source>
</evidence>
<dbReference type="SMART" id="SM00220">
    <property type="entry name" value="S_TKc"/>
    <property type="match status" value="1"/>
</dbReference>
<protein>
    <recommendedName>
        <fullName evidence="3">non-specific serine/threonine protein kinase</fullName>
        <ecNumber evidence="3">2.7.11.1</ecNumber>
    </recommendedName>
</protein>
<dbReference type="Pfam" id="PF03822">
    <property type="entry name" value="NAF"/>
    <property type="match status" value="1"/>
</dbReference>
<comment type="catalytic activity">
    <reaction evidence="11">
        <text>L-seryl-[protein] + ATP = O-phospho-L-seryl-[protein] + ADP + H(+)</text>
        <dbReference type="Rhea" id="RHEA:17989"/>
        <dbReference type="Rhea" id="RHEA-COMP:9863"/>
        <dbReference type="Rhea" id="RHEA-COMP:11604"/>
        <dbReference type="ChEBI" id="CHEBI:15378"/>
        <dbReference type="ChEBI" id="CHEBI:29999"/>
        <dbReference type="ChEBI" id="CHEBI:30616"/>
        <dbReference type="ChEBI" id="CHEBI:83421"/>
        <dbReference type="ChEBI" id="CHEBI:456216"/>
        <dbReference type="EC" id="2.7.11.1"/>
    </reaction>
</comment>
<dbReference type="AlphaFoldDB" id="A0AAD4JKN0"/>
<dbReference type="GO" id="GO:0004674">
    <property type="term" value="F:protein serine/threonine kinase activity"/>
    <property type="evidence" value="ECO:0007669"/>
    <property type="project" value="UniProtKB-KW"/>
</dbReference>
<dbReference type="Gene3D" id="3.30.310.80">
    <property type="entry name" value="Kinase associated domain 1, KA1"/>
    <property type="match status" value="1"/>
</dbReference>
<dbReference type="PROSITE" id="PS50011">
    <property type="entry name" value="PROTEIN_KINASE_DOM"/>
    <property type="match status" value="1"/>
</dbReference>
<dbReference type="EC" id="2.7.11.1" evidence="3"/>
<name>A0AAD4JKN0_PERFH</name>
<dbReference type="PROSITE" id="PS50816">
    <property type="entry name" value="NAF"/>
    <property type="match status" value="1"/>
</dbReference>
<dbReference type="InterPro" id="IPR000719">
    <property type="entry name" value="Prot_kinase_dom"/>
</dbReference>
<dbReference type="InterPro" id="IPR017441">
    <property type="entry name" value="Protein_kinase_ATP_BS"/>
</dbReference>
<evidence type="ECO:0000256" key="3">
    <source>
        <dbReference type="ARBA" id="ARBA00012513"/>
    </source>
</evidence>
<evidence type="ECO:0000259" key="14">
    <source>
        <dbReference type="PROSITE" id="PS50011"/>
    </source>
</evidence>
<keyword evidence="4 13" id="KW-0723">Serine/threonine-protein kinase</keyword>
<dbReference type="PANTHER" id="PTHR43895">
    <property type="entry name" value="CALCIUM/CALMODULIN-DEPENDENT PROTEIN KINASE KINASE-RELATED"/>
    <property type="match status" value="1"/>
</dbReference>
<dbReference type="PROSITE" id="PS00108">
    <property type="entry name" value="PROTEIN_KINASE_ST"/>
    <property type="match status" value="1"/>
</dbReference>
<dbReference type="SUPFAM" id="SSF56112">
    <property type="entry name" value="Protein kinase-like (PK-like)"/>
    <property type="match status" value="1"/>
</dbReference>
<dbReference type="FunFam" id="3.30.200.20:FF:000096">
    <property type="entry name" value="Non-specific serine/threonine protein kinase"/>
    <property type="match status" value="1"/>
</dbReference>
<keyword evidence="9" id="KW-0464">Manganese</keyword>
<evidence type="ECO:0000313" key="17">
    <source>
        <dbReference type="Proteomes" id="UP001190926"/>
    </source>
</evidence>
<comment type="catalytic activity">
    <reaction evidence="10">
        <text>L-threonyl-[protein] + ATP = O-phospho-L-threonyl-[protein] + ADP + H(+)</text>
        <dbReference type="Rhea" id="RHEA:46608"/>
        <dbReference type="Rhea" id="RHEA-COMP:11060"/>
        <dbReference type="Rhea" id="RHEA-COMP:11605"/>
        <dbReference type="ChEBI" id="CHEBI:15378"/>
        <dbReference type="ChEBI" id="CHEBI:30013"/>
        <dbReference type="ChEBI" id="CHEBI:30616"/>
        <dbReference type="ChEBI" id="CHEBI:61977"/>
        <dbReference type="ChEBI" id="CHEBI:456216"/>
        <dbReference type="EC" id="2.7.11.1"/>
    </reaction>
</comment>
<dbReference type="InterPro" id="IPR008271">
    <property type="entry name" value="Ser/Thr_kinase_AS"/>
</dbReference>
<comment type="cofactor">
    <cofactor evidence="1">
        <name>Mn(2+)</name>
        <dbReference type="ChEBI" id="CHEBI:29035"/>
    </cofactor>
</comment>
<dbReference type="EMBL" id="SDAM02000033">
    <property type="protein sequence ID" value="KAH6835595.1"/>
    <property type="molecule type" value="Genomic_DNA"/>
</dbReference>
<feature type="binding site" evidence="12">
    <location>
        <position position="51"/>
    </location>
    <ligand>
        <name>ATP</name>
        <dbReference type="ChEBI" id="CHEBI:30616"/>
    </ligand>
</feature>